<dbReference type="AlphaFoldDB" id="L8EAA6"/>
<evidence type="ECO:0000256" key="1">
    <source>
        <dbReference type="SAM" id="MobiDB-lite"/>
    </source>
</evidence>
<evidence type="ECO:0000313" key="2">
    <source>
        <dbReference type="EMBL" id="CCQ43676.1"/>
    </source>
</evidence>
<protein>
    <submittedName>
        <fullName evidence="2">Alternative protein JUP</fullName>
    </submittedName>
</protein>
<name>L8EAA6_HUMAN</name>
<gene>
    <name evidence="2" type="primary">JUP</name>
</gene>
<sequence>MSPMEMTWMPPTAPCTPAMCPLTRWRCTWTWMETTPSTPTATASGPRTPLQTTCWPRRPGPSAVPHLRGSPCRRWGKTEKCLSWGSRGVTSCCTLRLQRSSVGSFLG</sequence>
<feature type="region of interest" description="Disordered" evidence="1">
    <location>
        <begin position="36"/>
        <end position="69"/>
    </location>
</feature>
<organism evidence="2">
    <name type="scientific">Homo sapiens</name>
    <name type="common">Human</name>
    <dbReference type="NCBI Taxonomy" id="9606"/>
    <lineage>
        <taxon>Eukaryota</taxon>
        <taxon>Metazoa</taxon>
        <taxon>Chordata</taxon>
        <taxon>Craniata</taxon>
        <taxon>Vertebrata</taxon>
        <taxon>Euteleostomi</taxon>
        <taxon>Mammalia</taxon>
        <taxon>Eutheria</taxon>
        <taxon>Euarchontoglires</taxon>
        <taxon>Primates</taxon>
        <taxon>Haplorrhini</taxon>
        <taxon>Catarrhini</taxon>
        <taxon>Hominidae</taxon>
        <taxon>Homo</taxon>
    </lineage>
</organism>
<reference evidence="2" key="1">
    <citation type="journal article" date="2013" name="PLoS ONE">
        <title>Direct detection of alternative open reading frames translation products in human significantly expands the proteome.</title>
        <authorList>
            <person name="Vanderperre B."/>
            <person name="Lucier J.-F."/>
            <person name="Motard J."/>
            <person name="Tremblay G."/>
            <person name="Vanderperre S."/>
            <person name="Wisztorski M."/>
            <person name="Salzet M."/>
            <person name="Boisvert F.-M."/>
            <person name="Roucou X."/>
        </authorList>
    </citation>
    <scope>NUCLEOTIDE SEQUENCE</scope>
</reference>
<dbReference type="OrthoDB" id="195736at2759"/>
<feature type="compositionally biased region" description="Low complexity" evidence="1">
    <location>
        <begin position="36"/>
        <end position="49"/>
    </location>
</feature>
<dbReference type="ChiTaRS" id="JUP">
    <property type="organism name" value="human"/>
</dbReference>
<dbReference type="EMBL" id="HF584179">
    <property type="protein sequence ID" value="CCQ43676.1"/>
    <property type="molecule type" value="Genomic_DNA"/>
</dbReference>
<accession>L8EAA6</accession>
<proteinExistence type="predicted"/>